<evidence type="ECO:0000313" key="3">
    <source>
        <dbReference type="EMBL" id="STZ68572.1"/>
    </source>
</evidence>
<keyword evidence="1" id="KW-0472">Membrane</keyword>
<dbReference type="PANTHER" id="PTHR42208:SF1">
    <property type="entry name" value="HEAVY METAL TRANSPORTER"/>
    <property type="match status" value="1"/>
</dbReference>
<feature type="transmembrane region" description="Helical" evidence="1">
    <location>
        <begin position="46"/>
        <end position="70"/>
    </location>
</feature>
<dbReference type="InterPro" id="IPR039447">
    <property type="entry name" value="UreH-like_TM_dom"/>
</dbReference>
<feature type="transmembrane region" description="Helical" evidence="1">
    <location>
        <begin position="165"/>
        <end position="189"/>
    </location>
</feature>
<proteinExistence type="predicted"/>
<keyword evidence="1" id="KW-1133">Transmembrane helix</keyword>
<dbReference type="Pfam" id="PF13386">
    <property type="entry name" value="DsbD_2"/>
    <property type="match status" value="1"/>
</dbReference>
<protein>
    <submittedName>
        <fullName evidence="3">Membrane protein</fullName>
    </submittedName>
</protein>
<feature type="transmembrane region" description="Helical" evidence="1">
    <location>
        <begin position="201"/>
        <end position="218"/>
    </location>
</feature>
<evidence type="ECO:0000259" key="2">
    <source>
        <dbReference type="Pfam" id="PF13386"/>
    </source>
</evidence>
<dbReference type="PANTHER" id="PTHR42208">
    <property type="entry name" value="HEAVY METAL TRANSPORTER-RELATED"/>
    <property type="match status" value="1"/>
</dbReference>
<dbReference type="Proteomes" id="UP000254927">
    <property type="component" value="Unassembled WGS sequence"/>
</dbReference>
<organism evidence="3 4">
    <name type="scientific">Neisseria elongata</name>
    <dbReference type="NCBI Taxonomy" id="495"/>
    <lineage>
        <taxon>Bacteria</taxon>
        <taxon>Pseudomonadati</taxon>
        <taxon>Pseudomonadota</taxon>
        <taxon>Betaproteobacteria</taxon>
        <taxon>Neisseriales</taxon>
        <taxon>Neisseriaceae</taxon>
        <taxon>Neisseria</taxon>
    </lineage>
</organism>
<evidence type="ECO:0000313" key="4">
    <source>
        <dbReference type="Proteomes" id="UP000254927"/>
    </source>
</evidence>
<reference evidence="3 4" key="1">
    <citation type="submission" date="2018-06" db="EMBL/GenBank/DDBJ databases">
        <authorList>
            <consortium name="Pathogen Informatics"/>
            <person name="Doyle S."/>
        </authorList>
    </citation>
    <scope>NUCLEOTIDE SEQUENCE [LARGE SCALE GENOMIC DNA]</scope>
    <source>
        <strain evidence="3 4">NCTC10660</strain>
    </source>
</reference>
<feature type="domain" description="Urease accessory protein UreH-like transmembrane" evidence="2">
    <location>
        <begin position="9"/>
        <end position="211"/>
    </location>
</feature>
<accession>A0A378U2K2</accession>
<gene>
    <name evidence="3" type="ORF">NCTC10660_02099</name>
</gene>
<keyword evidence="1" id="KW-0812">Transmembrane</keyword>
<feature type="transmembrane region" description="Helical" evidence="1">
    <location>
        <begin position="6"/>
        <end position="34"/>
    </location>
</feature>
<dbReference type="RefSeq" id="WP_074895133.1">
    <property type="nucleotide sequence ID" value="NZ_CP031252.1"/>
</dbReference>
<sequence length="227" mass="24407">MTDSVSFLTLFLLGFFGGGHCVGMCGGLSSAFALQLPPYIGRFRLIVLLNLGRISSYTVIGLLAGALGQFGISLDQTRTLQTVLFTAAHVLLLLLGLYLAGLSDLARRIESAGKPVWRRLNPLLNRLLPIKSVPACFGVGLLWGWLPCGLVYSASLYALGSGSAWQGGLMMLAFAFGTLPNLLAMGWFAGQLKSLLQNRRVRLFAGLTVCAWAVWQLVKAARLFALS</sequence>
<dbReference type="EMBL" id="UGQW01000002">
    <property type="protein sequence ID" value="STZ68572.1"/>
    <property type="molecule type" value="Genomic_DNA"/>
</dbReference>
<dbReference type="GeneID" id="93353087"/>
<name>A0A378U2K2_NEIEL</name>
<evidence type="ECO:0000256" key="1">
    <source>
        <dbReference type="SAM" id="Phobius"/>
    </source>
</evidence>
<feature type="transmembrane region" description="Helical" evidence="1">
    <location>
        <begin position="82"/>
        <end position="102"/>
    </location>
</feature>
<dbReference type="AlphaFoldDB" id="A0A378U2K2"/>